<name>A0ABS3NWM5_9BACI</name>
<dbReference type="EMBL" id="JAGDQJ010000010">
    <property type="protein sequence ID" value="MBO1625301.1"/>
    <property type="molecule type" value="Genomic_DNA"/>
</dbReference>
<reference evidence="1 2" key="1">
    <citation type="submission" date="2021-03" db="EMBL/GenBank/DDBJ databases">
        <title>Identification of novel Bacillus strains.</title>
        <authorList>
            <person name="Xiao Z."/>
            <person name="Li Y."/>
            <person name="Shen J."/>
        </authorList>
    </citation>
    <scope>NUCLEOTIDE SEQUENCE [LARGE SCALE GENOMIC DNA]</scope>
    <source>
        <strain evidence="1 2">SY8</strain>
    </source>
</reference>
<evidence type="ECO:0000313" key="1">
    <source>
        <dbReference type="EMBL" id="MBO1625301.1"/>
    </source>
</evidence>
<dbReference type="Proteomes" id="UP000677611">
    <property type="component" value="Unassembled WGS sequence"/>
</dbReference>
<organism evidence="1 2">
    <name type="scientific">Bacillus arachidis</name>
    <dbReference type="NCBI Taxonomy" id="2819290"/>
    <lineage>
        <taxon>Bacteria</taxon>
        <taxon>Bacillati</taxon>
        <taxon>Bacillota</taxon>
        <taxon>Bacilli</taxon>
        <taxon>Bacillales</taxon>
        <taxon>Bacillaceae</taxon>
        <taxon>Bacillus</taxon>
    </lineage>
</organism>
<comment type="caution">
    <text evidence="1">The sequence shown here is derived from an EMBL/GenBank/DDBJ whole genome shotgun (WGS) entry which is preliminary data.</text>
</comment>
<evidence type="ECO:0008006" key="3">
    <source>
        <dbReference type="Google" id="ProtNLM"/>
    </source>
</evidence>
<dbReference type="RefSeq" id="WP_208017339.1">
    <property type="nucleotide sequence ID" value="NZ_JAGDQJ010000010.1"/>
</dbReference>
<proteinExistence type="predicted"/>
<evidence type="ECO:0000313" key="2">
    <source>
        <dbReference type="Proteomes" id="UP000677611"/>
    </source>
</evidence>
<protein>
    <recommendedName>
        <fullName evidence="3">Cysteine-rich protein</fullName>
    </recommendedName>
</protein>
<gene>
    <name evidence="1" type="ORF">J4P90_08580</name>
</gene>
<keyword evidence="2" id="KW-1185">Reference proteome</keyword>
<sequence>MFKDMFKRKELVCSLCQKKIQYEEELVAFVKLPKERNLLVGPFDVCLAKSAKNIYCKPCYEKKHDPQ</sequence>
<accession>A0ABS3NWM5</accession>